<evidence type="ECO:0000256" key="1">
    <source>
        <dbReference type="SAM" id="MobiDB-lite"/>
    </source>
</evidence>
<gene>
    <name evidence="2" type="ORF">RRG08_005017</name>
</gene>
<keyword evidence="3" id="KW-1185">Reference proteome</keyword>
<organism evidence="2 3">
    <name type="scientific">Elysia crispata</name>
    <name type="common">lettuce slug</name>
    <dbReference type="NCBI Taxonomy" id="231223"/>
    <lineage>
        <taxon>Eukaryota</taxon>
        <taxon>Metazoa</taxon>
        <taxon>Spiralia</taxon>
        <taxon>Lophotrochozoa</taxon>
        <taxon>Mollusca</taxon>
        <taxon>Gastropoda</taxon>
        <taxon>Heterobranchia</taxon>
        <taxon>Euthyneura</taxon>
        <taxon>Panpulmonata</taxon>
        <taxon>Sacoglossa</taxon>
        <taxon>Placobranchoidea</taxon>
        <taxon>Plakobranchidae</taxon>
        <taxon>Elysia</taxon>
    </lineage>
</organism>
<feature type="compositionally biased region" description="Basic and acidic residues" evidence="1">
    <location>
        <begin position="101"/>
        <end position="111"/>
    </location>
</feature>
<proteinExistence type="predicted"/>
<reference evidence="2" key="1">
    <citation type="journal article" date="2023" name="G3 (Bethesda)">
        <title>A reference genome for the long-term kleptoplast-retaining sea slug Elysia crispata morphotype clarki.</title>
        <authorList>
            <person name="Eastman K.E."/>
            <person name="Pendleton A.L."/>
            <person name="Shaikh M.A."/>
            <person name="Suttiyut T."/>
            <person name="Ogas R."/>
            <person name="Tomko P."/>
            <person name="Gavelis G."/>
            <person name="Widhalm J.R."/>
            <person name="Wisecaver J.H."/>
        </authorList>
    </citation>
    <scope>NUCLEOTIDE SEQUENCE</scope>
    <source>
        <strain evidence="2">ECLA1</strain>
    </source>
</reference>
<name>A0AAE1B463_9GAST</name>
<dbReference type="EMBL" id="JAWDGP010000657">
    <property type="protein sequence ID" value="KAK3798606.1"/>
    <property type="molecule type" value="Genomic_DNA"/>
</dbReference>
<evidence type="ECO:0000313" key="2">
    <source>
        <dbReference type="EMBL" id="KAK3798606.1"/>
    </source>
</evidence>
<dbReference type="AlphaFoldDB" id="A0AAE1B463"/>
<dbReference type="Proteomes" id="UP001283361">
    <property type="component" value="Unassembled WGS sequence"/>
</dbReference>
<accession>A0AAE1B463</accession>
<feature type="region of interest" description="Disordered" evidence="1">
    <location>
        <begin position="93"/>
        <end position="114"/>
    </location>
</feature>
<evidence type="ECO:0000313" key="3">
    <source>
        <dbReference type="Proteomes" id="UP001283361"/>
    </source>
</evidence>
<sequence length="159" mass="18575">MTSTGLPRPSEPATMQWCRQCLDVVSRRKTWDVRSLHQTQLRRSLNVVELIGIVARMFKKEEKRYLPPHTILLSLCSQDFNQKFRVQVRIQNAANQHPSTKKHEASKKSEKSSNISLNDRWSPCDSCDNLRRQPVWDLSLCTNLMEAQRLKSPHSQRHI</sequence>
<protein>
    <submittedName>
        <fullName evidence="2">Uncharacterized protein</fullName>
    </submittedName>
</protein>
<comment type="caution">
    <text evidence="2">The sequence shown here is derived from an EMBL/GenBank/DDBJ whole genome shotgun (WGS) entry which is preliminary data.</text>
</comment>